<dbReference type="Proteomes" id="UP000054007">
    <property type="component" value="Unassembled WGS sequence"/>
</dbReference>
<evidence type="ECO:0000256" key="1">
    <source>
        <dbReference type="SAM" id="MobiDB-lite"/>
    </source>
</evidence>
<sequence length="186" mass="21507">MGRKRASLTAKEKSKARAERNSRYYQNHKHKLQIVNKANYWRQKDLAKHTQTTTEKQHNEQDEIHRLFCSVEEEHRKLQALLDGSLFQWGEGLYIRVTKAADAERSGLKEAHNGINAIRNEIRKSWRQLGPLASTPEAIAARRLVDDVSRAKSIVSQLCNLGAQDKDFPKNLKKAHRNRSLIYQLV</sequence>
<feature type="region of interest" description="Disordered" evidence="1">
    <location>
        <begin position="1"/>
        <end position="20"/>
    </location>
</feature>
<dbReference type="AlphaFoldDB" id="A0A0D7ARD4"/>
<proteinExistence type="predicted"/>
<keyword evidence="3" id="KW-1185">Reference proteome</keyword>
<dbReference type="EMBL" id="KN881273">
    <property type="protein sequence ID" value="KIY60772.1"/>
    <property type="molecule type" value="Genomic_DNA"/>
</dbReference>
<feature type="compositionally biased region" description="Basic and acidic residues" evidence="1">
    <location>
        <begin position="10"/>
        <end position="20"/>
    </location>
</feature>
<protein>
    <submittedName>
        <fullName evidence="2">Uncharacterized protein</fullName>
    </submittedName>
</protein>
<reference evidence="2 3" key="1">
    <citation type="journal article" date="2015" name="Fungal Genet. Biol.">
        <title>Evolution of novel wood decay mechanisms in Agaricales revealed by the genome sequences of Fistulina hepatica and Cylindrobasidium torrendii.</title>
        <authorList>
            <person name="Floudas D."/>
            <person name="Held B.W."/>
            <person name="Riley R."/>
            <person name="Nagy L.G."/>
            <person name="Koehler G."/>
            <person name="Ransdell A.S."/>
            <person name="Younus H."/>
            <person name="Chow J."/>
            <person name="Chiniquy J."/>
            <person name="Lipzen A."/>
            <person name="Tritt A."/>
            <person name="Sun H."/>
            <person name="Haridas S."/>
            <person name="LaButti K."/>
            <person name="Ohm R.A."/>
            <person name="Kues U."/>
            <person name="Blanchette R.A."/>
            <person name="Grigoriev I.V."/>
            <person name="Minto R.E."/>
            <person name="Hibbett D.S."/>
        </authorList>
    </citation>
    <scope>NUCLEOTIDE SEQUENCE [LARGE SCALE GENOMIC DNA]</scope>
    <source>
        <strain evidence="2 3">FP15055 ss-10</strain>
    </source>
</reference>
<accession>A0A0D7ARD4</accession>
<evidence type="ECO:0000313" key="3">
    <source>
        <dbReference type="Proteomes" id="UP000054007"/>
    </source>
</evidence>
<gene>
    <name evidence="2" type="ORF">CYLTODRAFT_460435</name>
</gene>
<organism evidence="2 3">
    <name type="scientific">Cylindrobasidium torrendii FP15055 ss-10</name>
    <dbReference type="NCBI Taxonomy" id="1314674"/>
    <lineage>
        <taxon>Eukaryota</taxon>
        <taxon>Fungi</taxon>
        <taxon>Dikarya</taxon>
        <taxon>Basidiomycota</taxon>
        <taxon>Agaricomycotina</taxon>
        <taxon>Agaricomycetes</taxon>
        <taxon>Agaricomycetidae</taxon>
        <taxon>Agaricales</taxon>
        <taxon>Marasmiineae</taxon>
        <taxon>Physalacriaceae</taxon>
        <taxon>Cylindrobasidium</taxon>
    </lineage>
</organism>
<evidence type="ECO:0000313" key="2">
    <source>
        <dbReference type="EMBL" id="KIY60772.1"/>
    </source>
</evidence>
<name>A0A0D7ARD4_9AGAR</name>